<dbReference type="EMBL" id="CAKKNT010000012">
    <property type="protein sequence ID" value="CAH0418635.1"/>
    <property type="molecule type" value="Genomic_DNA"/>
</dbReference>
<comment type="caution">
    <text evidence="8">The sequence shown here is derived from an EMBL/GenBank/DDBJ whole genome shotgun (WGS) entry which is preliminary data.</text>
</comment>
<dbReference type="Pfam" id="PF04002">
    <property type="entry name" value="RadC"/>
    <property type="match status" value="1"/>
</dbReference>
<evidence type="ECO:0000256" key="1">
    <source>
        <dbReference type="ARBA" id="ARBA00010243"/>
    </source>
</evidence>
<keyword evidence="2" id="KW-0645">Protease</keyword>
<evidence type="ECO:0000313" key="9">
    <source>
        <dbReference type="Proteomes" id="UP000789719"/>
    </source>
</evidence>
<dbReference type="PANTHER" id="PTHR30471">
    <property type="entry name" value="DNA REPAIR PROTEIN RADC"/>
    <property type="match status" value="1"/>
</dbReference>
<dbReference type="PROSITE" id="PS01302">
    <property type="entry name" value="UPF0758"/>
    <property type="match status" value="1"/>
</dbReference>
<evidence type="ECO:0000256" key="4">
    <source>
        <dbReference type="ARBA" id="ARBA00022801"/>
    </source>
</evidence>
<dbReference type="InterPro" id="IPR037518">
    <property type="entry name" value="MPN"/>
</dbReference>
<keyword evidence="9" id="KW-1185">Reference proteome</keyword>
<comment type="similarity">
    <text evidence="1">Belongs to the UPF0758 family.</text>
</comment>
<evidence type="ECO:0000256" key="2">
    <source>
        <dbReference type="ARBA" id="ARBA00022670"/>
    </source>
</evidence>
<name>A0ABM8ZDB0_9LACO</name>
<evidence type="ECO:0000259" key="7">
    <source>
        <dbReference type="PROSITE" id="PS50249"/>
    </source>
</evidence>
<dbReference type="CDD" id="cd08071">
    <property type="entry name" value="MPN_DUF2466"/>
    <property type="match status" value="1"/>
</dbReference>
<dbReference type="Proteomes" id="UP000789719">
    <property type="component" value="Unassembled WGS sequence"/>
</dbReference>
<dbReference type="InterPro" id="IPR025657">
    <property type="entry name" value="RadC_JAB"/>
</dbReference>
<organism evidence="8 9">
    <name type="scientific">Periweissella ghanensis</name>
    <dbReference type="NCBI Taxonomy" id="467997"/>
    <lineage>
        <taxon>Bacteria</taxon>
        <taxon>Bacillati</taxon>
        <taxon>Bacillota</taxon>
        <taxon>Bacilli</taxon>
        <taxon>Lactobacillales</taxon>
        <taxon>Lactobacillaceae</taxon>
        <taxon>Periweissella</taxon>
    </lineage>
</organism>
<dbReference type="PANTHER" id="PTHR30471:SF3">
    <property type="entry name" value="UPF0758 PROTEIN YEES-RELATED"/>
    <property type="match status" value="1"/>
</dbReference>
<evidence type="ECO:0000313" key="8">
    <source>
        <dbReference type="EMBL" id="CAH0418635.1"/>
    </source>
</evidence>
<dbReference type="InterPro" id="IPR020891">
    <property type="entry name" value="UPF0758_CS"/>
</dbReference>
<protein>
    <recommendedName>
        <fullName evidence="7">MPN domain-containing protein</fullName>
    </recommendedName>
</protein>
<evidence type="ECO:0000256" key="6">
    <source>
        <dbReference type="ARBA" id="ARBA00023049"/>
    </source>
</evidence>
<evidence type="ECO:0000256" key="3">
    <source>
        <dbReference type="ARBA" id="ARBA00022723"/>
    </source>
</evidence>
<sequence length="229" mass="25733">MVQKNNVSVNQLQDHELLQAYFQSKQLTATAQEQEISSFFAKFKTLEGFKHASRECLDEYVTANQAIRQSLLAAIELGQRVARAMPKIQGRVLGSQSFGNELVTSMRGLEQEQLWLFSLDTRHQIVATDVIHIGSLRTCPFHIRDIIRKALKYNAQSIILAHNHPSGQAEASANDMRLSKEMAKAADVFEIALLDSFIVGADDYTSLREDGAFTTFDELKTLEANMKLK</sequence>
<keyword evidence="4" id="KW-0378">Hydrolase</keyword>
<dbReference type="RefSeq" id="WP_230098719.1">
    <property type="nucleotide sequence ID" value="NZ_CAKKNT010000012.1"/>
</dbReference>
<keyword evidence="6" id="KW-0482">Metalloprotease</keyword>
<dbReference type="Gene3D" id="3.40.140.10">
    <property type="entry name" value="Cytidine Deaminase, domain 2"/>
    <property type="match status" value="1"/>
</dbReference>
<feature type="domain" description="MPN" evidence="7">
    <location>
        <begin position="91"/>
        <end position="213"/>
    </location>
</feature>
<proteinExistence type="inferred from homology"/>
<evidence type="ECO:0000256" key="5">
    <source>
        <dbReference type="ARBA" id="ARBA00022833"/>
    </source>
</evidence>
<keyword evidence="3" id="KW-0479">Metal-binding</keyword>
<dbReference type="PROSITE" id="PS50249">
    <property type="entry name" value="MPN"/>
    <property type="match status" value="1"/>
</dbReference>
<accession>A0ABM8ZDB0</accession>
<keyword evidence="5" id="KW-0862">Zinc</keyword>
<gene>
    <name evidence="8" type="ORF">WGH24286_01065</name>
</gene>
<dbReference type="InterPro" id="IPR001405">
    <property type="entry name" value="UPF0758"/>
</dbReference>
<reference evidence="8 9" key="1">
    <citation type="submission" date="2021-11" db="EMBL/GenBank/DDBJ databases">
        <authorList>
            <person name="Depoorter E."/>
        </authorList>
    </citation>
    <scope>NUCLEOTIDE SEQUENCE [LARGE SCALE GENOMIC DNA]</scope>
    <source>
        <strain evidence="8 9">LMG 24286</strain>
    </source>
</reference>